<dbReference type="Proteomes" id="UP000244005">
    <property type="component" value="Unassembled WGS sequence"/>
</dbReference>
<feature type="domain" description="Piwi" evidence="2">
    <location>
        <begin position="777"/>
        <end position="1085"/>
    </location>
</feature>
<dbReference type="InterPro" id="IPR003165">
    <property type="entry name" value="Piwi"/>
</dbReference>
<dbReference type="GO" id="GO:0003676">
    <property type="term" value="F:nucleic acid binding"/>
    <property type="evidence" value="ECO:0007669"/>
    <property type="project" value="InterPro"/>
</dbReference>
<dbReference type="PANTHER" id="PTHR22891">
    <property type="entry name" value="EUKARYOTIC TRANSLATION INITIATION FACTOR 2C"/>
    <property type="match status" value="1"/>
</dbReference>
<evidence type="ECO:0000256" key="1">
    <source>
        <dbReference type="SAM" id="MobiDB-lite"/>
    </source>
</evidence>
<keyword evidence="4" id="KW-1185">Reference proteome</keyword>
<dbReference type="PROSITE" id="PS50822">
    <property type="entry name" value="PIWI"/>
    <property type="match status" value="1"/>
</dbReference>
<dbReference type="Gramene" id="Mp3g07440.3">
    <property type="protein sequence ID" value="Mp3g07440.3.cds"/>
    <property type="gene ID" value="Mp3g07440"/>
</dbReference>
<organism evidence="3 4">
    <name type="scientific">Marchantia polymorpha</name>
    <name type="common">Common liverwort</name>
    <name type="synonym">Marchantia aquatica</name>
    <dbReference type="NCBI Taxonomy" id="3197"/>
    <lineage>
        <taxon>Eukaryota</taxon>
        <taxon>Viridiplantae</taxon>
        <taxon>Streptophyta</taxon>
        <taxon>Embryophyta</taxon>
        <taxon>Marchantiophyta</taxon>
        <taxon>Marchantiopsida</taxon>
        <taxon>Marchantiidae</taxon>
        <taxon>Marchantiales</taxon>
        <taxon>Marchantiaceae</taxon>
        <taxon>Marchantia</taxon>
    </lineage>
</organism>
<dbReference type="Gene3D" id="3.40.50.2300">
    <property type="match status" value="1"/>
</dbReference>
<reference evidence="3" key="2">
    <citation type="submission" date="2017-12" db="EMBL/GenBank/DDBJ databases">
        <title>WGS assembly of Marchantia polymorpha.</title>
        <authorList>
            <person name="Bowman J.L."/>
            <person name="Kohchi T."/>
            <person name="Yamato K.T."/>
            <person name="Jenkins J."/>
            <person name="Shu S."/>
            <person name="Ishizaki K."/>
            <person name="Yamaoka S."/>
            <person name="Nishihama R."/>
            <person name="Nakamura Y."/>
            <person name="Berger F."/>
            <person name="Adam C."/>
            <person name="Aki S.S."/>
            <person name="Althoff F."/>
            <person name="Araki T."/>
            <person name="Arteaga-Vazquez M.A."/>
            <person name="Balasubrmanian S."/>
            <person name="Bauer D."/>
            <person name="Boehm C.R."/>
            <person name="Briginshaw L."/>
            <person name="Caballero-Perez J."/>
            <person name="Catarino B."/>
            <person name="Chen F."/>
            <person name="Chiyoda S."/>
            <person name="Chovatia M."/>
            <person name="Davies K.M."/>
            <person name="Delmans M."/>
            <person name="Demura T."/>
            <person name="Dierschke T."/>
            <person name="Dolan L."/>
            <person name="Dorantes-Acosta A.E."/>
            <person name="Eklund D.M."/>
            <person name="Florent S.N."/>
            <person name="Flores-Sandoval E."/>
            <person name="Fujiyama A."/>
            <person name="Fukuzawa H."/>
            <person name="Galik B."/>
            <person name="Grimanelli D."/>
            <person name="Grimwood J."/>
            <person name="Grossniklaus U."/>
            <person name="Hamada T."/>
            <person name="Haseloff J."/>
            <person name="Hetherington A.J."/>
            <person name="Higo A."/>
            <person name="Hirakawa Y."/>
            <person name="Hundley H.N."/>
            <person name="Ikeda Y."/>
            <person name="Inoue K."/>
            <person name="Inoue S."/>
            <person name="Ishida S."/>
            <person name="Jia Q."/>
            <person name="Kakita M."/>
            <person name="Kanazawa T."/>
            <person name="Kawai Y."/>
            <person name="Kawashima T."/>
            <person name="Kennedy M."/>
            <person name="Kinose K."/>
            <person name="Kinoshita T."/>
            <person name="Kohara Y."/>
            <person name="Koide E."/>
            <person name="Komatsu K."/>
            <person name="Kopischke S."/>
            <person name="Kubo M."/>
            <person name="Kyozuka J."/>
            <person name="Lagercrantz U."/>
            <person name="Lin S.S."/>
            <person name="Lindquist E."/>
            <person name="Lipzen A.M."/>
            <person name="Lu C."/>
            <person name="Luna E.D."/>
            <person name="Martienssen R.A."/>
            <person name="Minamino N."/>
            <person name="Mizutani M."/>
            <person name="Mizutani M."/>
            <person name="Mochizuki N."/>
            <person name="Monte I."/>
            <person name="Mosher R."/>
            <person name="Nagasaki H."/>
            <person name="Nakagami H."/>
            <person name="Naramoto S."/>
            <person name="Nishitani K."/>
            <person name="Ohtani M."/>
            <person name="Okamoto T."/>
            <person name="Okumura M."/>
            <person name="Phillips J."/>
            <person name="Pollak B."/>
            <person name="Reinders A."/>
            <person name="Roevekamp M."/>
            <person name="Sano R."/>
            <person name="Sawa S."/>
            <person name="Schmid M.W."/>
            <person name="Shirakawa M."/>
            <person name="Solano R."/>
            <person name="Spunde A."/>
            <person name="Suetsugu N."/>
            <person name="Sugano S."/>
            <person name="Sugiyama A."/>
            <person name="Sun R."/>
            <person name="Suzuki Y."/>
            <person name="Takenaka M."/>
            <person name="Takezawa D."/>
            <person name="Tomogane H."/>
            <person name="Tsuzuki M."/>
            <person name="Ueda T."/>
            <person name="Umeda M."/>
            <person name="Ward J.M."/>
            <person name="Watanabe Y."/>
            <person name="Yazaki K."/>
            <person name="Yokoyama R."/>
            <person name="Yoshitake Y."/>
            <person name="Yotsui I."/>
            <person name="Zachgo S."/>
            <person name="Schmutz J."/>
        </authorList>
    </citation>
    <scope>NUCLEOTIDE SEQUENCE [LARGE SCALE GENOMIC DNA]</scope>
    <source>
        <strain evidence="3">Tak-1</strain>
    </source>
</reference>
<feature type="compositionally biased region" description="Low complexity" evidence="1">
    <location>
        <begin position="26"/>
        <end position="42"/>
    </location>
</feature>
<evidence type="ECO:0000259" key="2">
    <source>
        <dbReference type="PROSITE" id="PS50822"/>
    </source>
</evidence>
<evidence type="ECO:0000313" key="4">
    <source>
        <dbReference type="Proteomes" id="UP000244005"/>
    </source>
</evidence>
<reference evidence="4" key="1">
    <citation type="journal article" date="2017" name="Cell">
        <title>Insights into land plant evolution garnered from the Marchantia polymorpha genome.</title>
        <authorList>
            <person name="Bowman J.L."/>
            <person name="Kohchi T."/>
            <person name="Yamato K.T."/>
            <person name="Jenkins J."/>
            <person name="Shu S."/>
            <person name="Ishizaki K."/>
            <person name="Yamaoka S."/>
            <person name="Nishihama R."/>
            <person name="Nakamura Y."/>
            <person name="Berger F."/>
            <person name="Adam C."/>
            <person name="Aki S.S."/>
            <person name="Althoff F."/>
            <person name="Araki T."/>
            <person name="Arteaga-Vazquez M.A."/>
            <person name="Balasubrmanian S."/>
            <person name="Barry K."/>
            <person name="Bauer D."/>
            <person name="Boehm C.R."/>
            <person name="Briginshaw L."/>
            <person name="Caballero-Perez J."/>
            <person name="Catarino B."/>
            <person name="Chen F."/>
            <person name="Chiyoda S."/>
            <person name="Chovatia M."/>
            <person name="Davies K.M."/>
            <person name="Delmans M."/>
            <person name="Demura T."/>
            <person name="Dierschke T."/>
            <person name="Dolan L."/>
            <person name="Dorantes-Acosta A.E."/>
            <person name="Eklund D.M."/>
            <person name="Florent S.N."/>
            <person name="Flores-Sandoval E."/>
            <person name="Fujiyama A."/>
            <person name="Fukuzawa H."/>
            <person name="Galik B."/>
            <person name="Grimanelli D."/>
            <person name="Grimwood J."/>
            <person name="Grossniklaus U."/>
            <person name="Hamada T."/>
            <person name="Haseloff J."/>
            <person name="Hetherington A.J."/>
            <person name="Higo A."/>
            <person name="Hirakawa Y."/>
            <person name="Hundley H.N."/>
            <person name="Ikeda Y."/>
            <person name="Inoue K."/>
            <person name="Inoue S.I."/>
            <person name="Ishida S."/>
            <person name="Jia Q."/>
            <person name="Kakita M."/>
            <person name="Kanazawa T."/>
            <person name="Kawai Y."/>
            <person name="Kawashima T."/>
            <person name="Kennedy M."/>
            <person name="Kinose K."/>
            <person name="Kinoshita T."/>
            <person name="Kohara Y."/>
            <person name="Koide E."/>
            <person name="Komatsu K."/>
            <person name="Kopischke S."/>
            <person name="Kubo M."/>
            <person name="Kyozuka J."/>
            <person name="Lagercrantz U."/>
            <person name="Lin S.S."/>
            <person name="Lindquist E."/>
            <person name="Lipzen A.M."/>
            <person name="Lu C.W."/>
            <person name="De Luna E."/>
            <person name="Martienssen R.A."/>
            <person name="Minamino N."/>
            <person name="Mizutani M."/>
            <person name="Mizutani M."/>
            <person name="Mochizuki N."/>
            <person name="Monte I."/>
            <person name="Mosher R."/>
            <person name="Nagasaki H."/>
            <person name="Nakagami H."/>
            <person name="Naramoto S."/>
            <person name="Nishitani K."/>
            <person name="Ohtani M."/>
            <person name="Okamoto T."/>
            <person name="Okumura M."/>
            <person name="Phillips J."/>
            <person name="Pollak B."/>
            <person name="Reinders A."/>
            <person name="Rovekamp M."/>
            <person name="Sano R."/>
            <person name="Sawa S."/>
            <person name="Schmid M.W."/>
            <person name="Shirakawa M."/>
            <person name="Solano R."/>
            <person name="Spunde A."/>
            <person name="Suetsugu N."/>
            <person name="Sugano S."/>
            <person name="Sugiyama A."/>
            <person name="Sun R."/>
            <person name="Suzuki Y."/>
            <person name="Takenaka M."/>
            <person name="Takezawa D."/>
            <person name="Tomogane H."/>
            <person name="Tsuzuki M."/>
            <person name="Ueda T."/>
            <person name="Umeda M."/>
            <person name="Ward J.M."/>
            <person name="Watanabe Y."/>
            <person name="Yazaki K."/>
            <person name="Yokoyama R."/>
            <person name="Yoshitake Y."/>
            <person name="Yotsui I."/>
            <person name="Zachgo S."/>
            <person name="Schmutz J."/>
        </authorList>
    </citation>
    <scope>NUCLEOTIDE SEQUENCE [LARGE SCALE GENOMIC DNA]</scope>
    <source>
        <strain evidence="4">Tak-1</strain>
    </source>
</reference>
<feature type="region of interest" description="Disordered" evidence="1">
    <location>
        <begin position="185"/>
        <end position="204"/>
    </location>
</feature>
<protein>
    <recommendedName>
        <fullName evidence="2">Piwi domain-containing protein</fullName>
    </recommendedName>
</protein>
<dbReference type="SUPFAM" id="SSF53098">
    <property type="entry name" value="Ribonuclease H-like"/>
    <property type="match status" value="1"/>
</dbReference>
<dbReference type="InterPro" id="IPR036397">
    <property type="entry name" value="RNaseH_sf"/>
</dbReference>
<name>A0A2R6XQ24_MARPO</name>
<dbReference type="EMBL" id="KZ772678">
    <property type="protein sequence ID" value="PTQ48207.1"/>
    <property type="molecule type" value="Genomic_DNA"/>
</dbReference>
<accession>A0A2R6XQ24</accession>
<sequence>MGDREDKNPGGGGSGEPKQIEPPSSNPAQAPQNQGGQSSGSQEPKSAIAAFFLKKTNRRGNANPRAAPSAGPQPAARAAPSAWPQPAARAAPSAGPQPAARAAPSAGPQPAARAAPSAGPQPAARAAPSAPPPARKQLVAFSAWKQLPTGQAEPSTSAGPSPGEPSTSAGPSAGAGAGRDLEADFGSRRRENPEPEEDRSQAGTRFQSSVANFAIVNLPQQQARQGAAGVQHRRGQEENQQWASLIKRGGMYMEDVSREELENWAVYSPGYFDAIFPILQVDEYPKFMWLLTNHFQIERFVDQSWTYKIEWDPSHVGTIKGLSEWRMKAFEAMNELVYETWTGQGIETDRETALGCWDRGPELLRLKKLDPDAAISFKGVKGYLPMREKTNYNRRFNIRMKFIHHQPQKTGGPLNPVSVQWADYANFKRTGGAWSQLTHLFNALQNVLGAYPTRNHYLEDWRKKKHYFHAGFPRRNDPEAAYVEAKCSLSNLLPENLEKYPVKYYKVYGFSRVPASDLVVAKYERTFGGKFPKRTYDMNFFDFLEIFYGVNQFDRSRVDPKYANVPAVKVHPRYEFYLPPWLLTCKDGDKFPTAGKTKLGTLMHGRLQDIHKEELVKDRFKRIKQQLRERLDADPWLKMFGLVIDPNFHRVKGYRMPPPELFVANAATNALERAGEVRDNGWCLLNNQRLLSPAEGLGDFIVFTVEPITRKVAVNLMRAIHRTLQQNRIVVHGNFNQLADSITNLGFFKVENINDFATRLQEELNAYVTRRGCAPRLVYCVVYDKSRLYHAFKYILDFLMGIPSQWLVVHGMRDFNAQGRLDDLTFGVTEYGKRKLNNLVLKLNRKLGGKNVHLRSKWLSDTEEAALPGTMIFGSDVTHPTHEQPHSIASVVATNDMPPRTFGARCRVQEGYEEMIYDLEDMVCDLVRVFKQRNPQTDLEHLIFFRDGVSNEIYRDVLLQEVPRIYNGVQRGGGGNRVKLLLVLGMKRHHTRFMVAATNKCIDHGTAINDLNLPHQQNFYMSSHQAQWSHAKMGISRPVCYQVIVDQIGLTLNELQTMIYHSSFTYDKTYRSLFTAPASHYSHMACTRAKCYYLRIRSKPEDQRPPFPAEKRTRESRPYAPHVKSDLTPHINIRDTMFYL</sequence>
<feature type="region of interest" description="Disordered" evidence="1">
    <location>
        <begin position="1102"/>
        <end position="1123"/>
    </location>
</feature>
<dbReference type="EMBL" id="KZ772678">
    <property type="protein sequence ID" value="PTQ48206.1"/>
    <property type="molecule type" value="Genomic_DNA"/>
</dbReference>
<dbReference type="AlphaFoldDB" id="A0A2R6XQ24"/>
<evidence type="ECO:0000313" key="3">
    <source>
        <dbReference type="EMBL" id="PTQ48207.1"/>
    </source>
</evidence>
<feature type="compositionally biased region" description="Low complexity" evidence="1">
    <location>
        <begin position="152"/>
        <end position="174"/>
    </location>
</feature>
<dbReference type="Pfam" id="PF02171">
    <property type="entry name" value="Piwi"/>
    <property type="match status" value="1"/>
</dbReference>
<dbReference type="InterPro" id="IPR012337">
    <property type="entry name" value="RNaseH-like_sf"/>
</dbReference>
<gene>
    <name evidence="3" type="ORF">MARPO_0006s0218</name>
</gene>
<dbReference type="Gene3D" id="3.30.420.10">
    <property type="entry name" value="Ribonuclease H-like superfamily/Ribonuclease H"/>
    <property type="match status" value="1"/>
</dbReference>
<proteinExistence type="predicted"/>
<dbReference type="OrthoDB" id="10252740at2759"/>
<dbReference type="Gramene" id="Mp3g07440.2">
    <property type="protein sequence ID" value="Mp3g07440.2.cds"/>
    <property type="gene ID" value="Mp3g07440"/>
</dbReference>
<feature type="compositionally biased region" description="Low complexity" evidence="1">
    <location>
        <begin position="64"/>
        <end position="128"/>
    </location>
</feature>
<dbReference type="SMART" id="SM00950">
    <property type="entry name" value="Piwi"/>
    <property type="match status" value="1"/>
</dbReference>
<feature type="region of interest" description="Disordered" evidence="1">
    <location>
        <begin position="1"/>
        <end position="180"/>
    </location>
</feature>